<evidence type="ECO:0000256" key="2">
    <source>
        <dbReference type="SAM" id="MobiDB-lite"/>
    </source>
</evidence>
<dbReference type="AlphaFoldDB" id="A0A3B4EWD2"/>
<feature type="compositionally biased region" description="Low complexity" evidence="2">
    <location>
        <begin position="376"/>
        <end position="393"/>
    </location>
</feature>
<feature type="compositionally biased region" description="Low complexity" evidence="2">
    <location>
        <begin position="32"/>
        <end position="46"/>
    </location>
</feature>
<feature type="region of interest" description="Disordered" evidence="2">
    <location>
        <begin position="170"/>
        <end position="211"/>
    </location>
</feature>
<organism evidence="5">
    <name type="scientific">Pundamilia nyererei</name>
    <dbReference type="NCBI Taxonomy" id="303518"/>
    <lineage>
        <taxon>Eukaryota</taxon>
        <taxon>Metazoa</taxon>
        <taxon>Chordata</taxon>
        <taxon>Craniata</taxon>
        <taxon>Vertebrata</taxon>
        <taxon>Euteleostomi</taxon>
        <taxon>Actinopterygii</taxon>
        <taxon>Neopterygii</taxon>
        <taxon>Teleostei</taxon>
        <taxon>Neoteleostei</taxon>
        <taxon>Acanthomorphata</taxon>
        <taxon>Ovalentaria</taxon>
        <taxon>Cichlomorphae</taxon>
        <taxon>Cichliformes</taxon>
        <taxon>Cichlidae</taxon>
        <taxon>African cichlids</taxon>
        <taxon>Pseudocrenilabrinae</taxon>
        <taxon>Haplochromini</taxon>
        <taxon>Pundamilia</taxon>
    </lineage>
</organism>
<feature type="compositionally biased region" description="Basic and acidic residues" evidence="2">
    <location>
        <begin position="604"/>
        <end position="622"/>
    </location>
</feature>
<feature type="region of interest" description="Disordered" evidence="2">
    <location>
        <begin position="359"/>
        <end position="447"/>
    </location>
</feature>
<feature type="compositionally biased region" description="Polar residues" evidence="2">
    <location>
        <begin position="735"/>
        <end position="768"/>
    </location>
</feature>
<evidence type="ECO:0000256" key="3">
    <source>
        <dbReference type="SAM" id="SignalP"/>
    </source>
</evidence>
<evidence type="ECO:0000313" key="5">
    <source>
        <dbReference type="Ensembl" id="ENSPNYP00000001634.1"/>
    </source>
</evidence>
<dbReference type="GO" id="GO:0005814">
    <property type="term" value="C:centriole"/>
    <property type="evidence" value="ECO:0007669"/>
    <property type="project" value="TreeGrafter"/>
</dbReference>
<feature type="compositionally biased region" description="Basic and acidic residues" evidence="2">
    <location>
        <begin position="241"/>
        <end position="259"/>
    </location>
</feature>
<feature type="compositionally biased region" description="Low complexity" evidence="2">
    <location>
        <begin position="900"/>
        <end position="910"/>
    </location>
</feature>
<protein>
    <submittedName>
        <fullName evidence="5">Centrosomal protein 170Aa</fullName>
    </submittedName>
</protein>
<name>A0A3B4EWD2_9CICH</name>
<accession>A0A3B4EWD2</accession>
<feature type="compositionally biased region" description="Basic and acidic residues" evidence="2">
    <location>
        <begin position="725"/>
        <end position="734"/>
    </location>
</feature>
<feature type="region of interest" description="Disordered" evidence="2">
    <location>
        <begin position="543"/>
        <end position="705"/>
    </location>
</feature>
<feature type="compositionally biased region" description="Gly residues" evidence="2">
    <location>
        <begin position="304"/>
        <end position="315"/>
    </location>
</feature>
<feature type="region of interest" description="Disordered" evidence="2">
    <location>
        <begin position="299"/>
        <end position="322"/>
    </location>
</feature>
<feature type="compositionally biased region" description="Low complexity" evidence="2">
    <location>
        <begin position="835"/>
        <end position="850"/>
    </location>
</feature>
<dbReference type="InterPro" id="IPR051176">
    <property type="entry name" value="Cent_Immune-Sig_Mod"/>
</dbReference>
<feature type="compositionally biased region" description="Basic and acidic residues" evidence="2">
    <location>
        <begin position="653"/>
        <end position="662"/>
    </location>
</feature>
<keyword evidence="3" id="KW-0732">Signal</keyword>
<feature type="compositionally biased region" description="Low complexity" evidence="2">
    <location>
        <begin position="640"/>
        <end position="652"/>
    </location>
</feature>
<reference evidence="5" key="1">
    <citation type="submission" date="2023-09" db="UniProtKB">
        <authorList>
            <consortium name="Ensembl"/>
        </authorList>
    </citation>
    <scope>IDENTIFICATION</scope>
</reference>
<feature type="compositionally biased region" description="Polar residues" evidence="2">
    <location>
        <begin position="407"/>
        <end position="427"/>
    </location>
</feature>
<sequence>MFHSCIVLHIWLFILCFTIGLQLSKKPSTGETASTTATTKSPSKTPTKAHRSPSHTKSGERDITALPRGTPLYGQPSWWGDGDADDENSFKQENRTSTKKHDSSTSGRSKEAHRGEKAKEGGLHAPTAHDSSYFEIPTKEGHMASNGIHEIPTKDTEGTATQGHASFTIEFDNTSPGKVTIKDHVSKFTPDHHRSRSKKSGAGSGGAGGRDLSTLQAAMMASESKVADWLAQNDPTLVRSESTEDDSKSSKSIKSDVPVHLKRLKGSKHEDGTQSDSENGLGLRFANRRHALEERLKASHSHVGAGGSGETGGGNITVSGTRTTGTRTAFMIEFYDEENPRKRRSYSFSQTAPLLGAGVGGEGLCPQPPSHPKVFSISTSATTASDSGAPTAARVLLKQRSEDPSIGRSSASTGLATGSPTTPSEDTSIVGRGASTAGVEAEDDHSDKGTYTIELENKNPEEEEARRMIDKVALTQLSHHLYTLVAFRYSNCHDLLGIFCATIKLSELYCNFLNPVFFPVVSSQALPGDSSWVSQWASIAANHTRTDPEGSGAETGSANTVESGASLSRGESSSSLTDRKRRTLPQLPVDDSRAKSATQTLRSEIGEKQDTEPQEKENKGDGESPTPMENSEMTSKRKQSSTSSPSKASLRTSGREGSEKSGKPLVRQGSFTIEKPSASVPAELIPRINRGCNGRERSDSVGSMDTATLLKDTEAVMAFLEAKLRDENKLDQKSSKAGITAQGSSSALFPRTDSISPESDVDTASTASHVAESADKKAAASVQKRRSLSSMHREKSNMSTASKTSITNPSARERLERKTKSRPVEATTRTDARRSVQPSSASSRARQPSADLTDDDQTSSFPISDILSSDQETYSGPLGHSTHGRGSDDVLQSKLDRSAKTSASGSSKTSRTLHAATASSLSKQASLPQPRPTRASLLRRARLGDTSDTDLADADRVSVASEVSTTSSTSKPPSGRKGMSRLDLLAQPRRNRLGSISARSDSECTVTRSSTSSPRLSSETALRLGLRSSTPTENKLTPRMRANSVSKLNEAKSKTTTAGYCSPTGEYIYSSTVV</sequence>
<proteinExistence type="inferred from homology"/>
<evidence type="ECO:0000259" key="4">
    <source>
        <dbReference type="Pfam" id="PF15308"/>
    </source>
</evidence>
<feature type="compositionally biased region" description="Polar residues" evidence="2">
    <location>
        <begin position="797"/>
        <end position="810"/>
    </location>
</feature>
<dbReference type="InterPro" id="IPR029300">
    <property type="entry name" value="CEP170_C"/>
</dbReference>
<feature type="domain" description="CEP170 C-terminal" evidence="4">
    <location>
        <begin position="650"/>
        <end position="1064"/>
    </location>
</feature>
<feature type="compositionally biased region" description="Basic and acidic residues" evidence="2">
    <location>
        <begin position="180"/>
        <end position="192"/>
    </location>
</feature>
<feature type="compositionally biased region" description="Polar residues" evidence="2">
    <location>
        <begin position="858"/>
        <end position="874"/>
    </location>
</feature>
<feature type="compositionally biased region" description="Basic and acidic residues" evidence="2">
    <location>
        <begin position="88"/>
        <end position="122"/>
    </location>
</feature>
<feature type="compositionally biased region" description="Low complexity" evidence="2">
    <location>
        <begin position="562"/>
        <end position="576"/>
    </location>
</feature>
<feature type="compositionally biased region" description="Low complexity" evidence="2">
    <location>
        <begin position="1005"/>
        <end position="1020"/>
    </location>
</feature>
<feature type="chain" id="PRO_5017277178" evidence="3">
    <location>
        <begin position="25"/>
        <end position="1074"/>
    </location>
</feature>
<dbReference type="STRING" id="303518.ENSPNYP00000001634"/>
<feature type="region of interest" description="Disordered" evidence="2">
    <location>
        <begin position="237"/>
        <end position="281"/>
    </location>
</feature>
<dbReference type="PANTHER" id="PTHR15715:SF17">
    <property type="entry name" value="CENTROSOMAL PROTEIN OF 170 KDA"/>
    <property type="match status" value="1"/>
</dbReference>
<feature type="compositionally biased region" description="Polar residues" evidence="2">
    <location>
        <begin position="917"/>
        <end position="927"/>
    </location>
</feature>
<feature type="compositionally biased region" description="Low complexity" evidence="2">
    <location>
        <begin position="957"/>
        <end position="970"/>
    </location>
</feature>
<dbReference type="PANTHER" id="PTHR15715">
    <property type="entry name" value="CENTROSOMAL PROTEIN OF 170 KDA"/>
    <property type="match status" value="1"/>
</dbReference>
<dbReference type="Ensembl" id="ENSPNYT00000001668.1">
    <property type="protein sequence ID" value="ENSPNYP00000001634.1"/>
    <property type="gene ID" value="ENSPNYG00000001283.1"/>
</dbReference>
<dbReference type="Pfam" id="PF15308">
    <property type="entry name" value="CEP170_C"/>
    <property type="match status" value="1"/>
</dbReference>
<comment type="similarity">
    <text evidence="1">Belongs to the CEP170 family.</text>
</comment>
<feature type="signal peptide" evidence="3">
    <location>
        <begin position="1"/>
        <end position="24"/>
    </location>
</feature>
<feature type="region of interest" description="Disordered" evidence="2">
    <location>
        <begin position="27"/>
        <end position="130"/>
    </location>
</feature>
<evidence type="ECO:0000256" key="1">
    <source>
        <dbReference type="ARBA" id="ARBA00010436"/>
    </source>
</evidence>
<feature type="region of interest" description="Disordered" evidence="2">
    <location>
        <begin position="725"/>
        <end position="1020"/>
    </location>
</feature>
<dbReference type="GeneTree" id="ENSGT00940000155103"/>